<keyword evidence="2" id="KW-0472">Membrane</keyword>
<dbReference type="PROSITE" id="PS50011">
    <property type="entry name" value="PROTEIN_KINASE_DOM"/>
    <property type="match status" value="1"/>
</dbReference>
<dbReference type="GO" id="GO:0004672">
    <property type="term" value="F:protein kinase activity"/>
    <property type="evidence" value="ECO:0007669"/>
    <property type="project" value="InterPro"/>
</dbReference>
<evidence type="ECO:0000313" key="5">
    <source>
        <dbReference type="Proteomes" id="UP000318478"/>
    </source>
</evidence>
<evidence type="ECO:0000313" key="4">
    <source>
        <dbReference type="EMBL" id="TWT76058.1"/>
    </source>
</evidence>
<dbReference type="InterPro" id="IPR004147">
    <property type="entry name" value="ABC1_dom"/>
</dbReference>
<feature type="domain" description="Protein kinase" evidence="3">
    <location>
        <begin position="126"/>
        <end position="458"/>
    </location>
</feature>
<dbReference type="SUPFAM" id="SSF56112">
    <property type="entry name" value="Protein kinase-like (PK-like)"/>
    <property type="match status" value="1"/>
</dbReference>
<dbReference type="InterPro" id="IPR050154">
    <property type="entry name" value="UbiB_kinase"/>
</dbReference>
<evidence type="ECO:0000259" key="3">
    <source>
        <dbReference type="PROSITE" id="PS50011"/>
    </source>
</evidence>
<dbReference type="Pfam" id="PF03109">
    <property type="entry name" value="ABC1"/>
    <property type="match status" value="1"/>
</dbReference>
<comment type="caution">
    <text evidence="4">The sequence shown here is derived from an EMBL/GenBank/DDBJ whole genome shotgun (WGS) entry which is preliminary data.</text>
</comment>
<name>A0A5C5YMQ3_9BACT</name>
<protein>
    <recommendedName>
        <fullName evidence="3">Protein kinase domain-containing protein</fullName>
    </recommendedName>
</protein>
<dbReference type="Proteomes" id="UP000318478">
    <property type="component" value="Unassembled WGS sequence"/>
</dbReference>
<comment type="similarity">
    <text evidence="1">Belongs to the protein kinase superfamily. ADCK protein kinase family.</text>
</comment>
<dbReference type="CDD" id="cd05121">
    <property type="entry name" value="ABC1_ADCK3-like"/>
    <property type="match status" value="1"/>
</dbReference>
<keyword evidence="4" id="KW-0808">Transferase</keyword>
<proteinExistence type="inferred from homology"/>
<dbReference type="AlphaFoldDB" id="A0A5C5YMQ3"/>
<sequence length="563" mass="61996">MRPALIALQPKKLSRYAAITKLLVKYGRSDLLDDAGLRDQCGDVQDTAASEDERQRAEQLANDLEQMGPAFIKLGQLLSTRADLLPPVYLAALERLQDDVESTPYETIERIVSEELGVRLSRGFSEFSERPLATASIGQVHRAKLRDGRDVIVKVQRPDIRGQIVDDLDAMHEMAELLEARTEFGRQAGLVALIETLRESLLNELDYRQEAANAAALRENLADYEQFIIPEVIDDYTSSRVITMQYLSGAKITDVSPAVLLEVDRRGLAEALVAVYLHQLLVDGVFHSDPHPGNLVLTRDHRIGLLDFGMVTHVPKDQRRSLLQLLLALADGEGDEAARAALDMGAAGRSFDEGAFHKQISQLVAENESKRVDQLSVGPGIMEIQRIASSCGLRLPHALHMLGKTLLNLDRVVETLDPTLDPTEIIRAQSTEIMRLHSRQRLSLQQAYNAMLEGADLLQHLPQRANRITELIASNGLKVEVDAIDEHKLIAGLEKVANRVTTGLVLAALIVGASLMMHLETSLTLLGYPAIALVFFISAATFGLVLVYRSMTTDQADPTGQGK</sequence>
<dbReference type="InterPro" id="IPR000719">
    <property type="entry name" value="Prot_kinase_dom"/>
</dbReference>
<keyword evidence="2" id="KW-1133">Transmembrane helix</keyword>
<evidence type="ECO:0000256" key="2">
    <source>
        <dbReference type="SAM" id="Phobius"/>
    </source>
</evidence>
<feature type="transmembrane region" description="Helical" evidence="2">
    <location>
        <begin position="525"/>
        <end position="548"/>
    </location>
</feature>
<dbReference type="InterPro" id="IPR011009">
    <property type="entry name" value="Kinase-like_dom_sf"/>
</dbReference>
<dbReference type="RefSeq" id="WP_146587982.1">
    <property type="nucleotide sequence ID" value="NZ_SJPO01000006.1"/>
</dbReference>
<accession>A0A5C5YMQ3</accession>
<dbReference type="Gene3D" id="1.10.510.10">
    <property type="entry name" value="Transferase(Phosphotransferase) domain 1"/>
    <property type="match status" value="1"/>
</dbReference>
<keyword evidence="5" id="KW-1185">Reference proteome</keyword>
<dbReference type="PANTHER" id="PTHR10566:SF113">
    <property type="entry name" value="PROTEIN ACTIVITY OF BC1 COMPLEX KINASE 7, CHLOROPLASTIC"/>
    <property type="match status" value="1"/>
</dbReference>
<dbReference type="PANTHER" id="PTHR10566">
    <property type="entry name" value="CHAPERONE-ACTIVITY OF BC1 COMPLEX CABC1 -RELATED"/>
    <property type="match status" value="1"/>
</dbReference>
<gene>
    <name evidence="4" type="primary">ubiB_2</name>
    <name evidence="4" type="ORF">Pla123a_28450</name>
</gene>
<dbReference type="EMBL" id="SJPO01000006">
    <property type="protein sequence ID" value="TWT76058.1"/>
    <property type="molecule type" value="Genomic_DNA"/>
</dbReference>
<dbReference type="GO" id="GO:0005524">
    <property type="term" value="F:ATP binding"/>
    <property type="evidence" value="ECO:0007669"/>
    <property type="project" value="InterPro"/>
</dbReference>
<dbReference type="OrthoDB" id="9795390at2"/>
<reference evidence="4 5" key="1">
    <citation type="submission" date="2019-02" db="EMBL/GenBank/DDBJ databases">
        <title>Deep-cultivation of Planctomycetes and their phenomic and genomic characterization uncovers novel biology.</title>
        <authorList>
            <person name="Wiegand S."/>
            <person name="Jogler M."/>
            <person name="Boedeker C."/>
            <person name="Pinto D."/>
            <person name="Vollmers J."/>
            <person name="Rivas-Marin E."/>
            <person name="Kohn T."/>
            <person name="Peeters S.H."/>
            <person name="Heuer A."/>
            <person name="Rast P."/>
            <person name="Oberbeckmann S."/>
            <person name="Bunk B."/>
            <person name="Jeske O."/>
            <person name="Meyerdierks A."/>
            <person name="Storesund J.E."/>
            <person name="Kallscheuer N."/>
            <person name="Luecker S."/>
            <person name="Lage O.M."/>
            <person name="Pohl T."/>
            <person name="Merkel B.J."/>
            <person name="Hornburger P."/>
            <person name="Mueller R.-W."/>
            <person name="Bruemmer F."/>
            <person name="Labrenz M."/>
            <person name="Spormann A.M."/>
            <person name="Op Den Camp H."/>
            <person name="Overmann J."/>
            <person name="Amann R."/>
            <person name="Jetten M.S.M."/>
            <person name="Mascher T."/>
            <person name="Medema M.H."/>
            <person name="Devos D.P."/>
            <person name="Kaster A.-K."/>
            <person name="Ovreas L."/>
            <person name="Rohde M."/>
            <person name="Galperin M.Y."/>
            <person name="Jogler C."/>
        </authorList>
    </citation>
    <scope>NUCLEOTIDE SEQUENCE [LARGE SCALE GENOMIC DNA]</scope>
    <source>
        <strain evidence="4 5">Pla123a</strain>
    </source>
</reference>
<evidence type="ECO:0000256" key="1">
    <source>
        <dbReference type="ARBA" id="ARBA00009670"/>
    </source>
</evidence>
<keyword evidence="2" id="KW-0812">Transmembrane</keyword>
<organism evidence="4 5">
    <name type="scientific">Posidoniimonas polymericola</name>
    <dbReference type="NCBI Taxonomy" id="2528002"/>
    <lineage>
        <taxon>Bacteria</taxon>
        <taxon>Pseudomonadati</taxon>
        <taxon>Planctomycetota</taxon>
        <taxon>Planctomycetia</taxon>
        <taxon>Pirellulales</taxon>
        <taxon>Lacipirellulaceae</taxon>
        <taxon>Posidoniimonas</taxon>
    </lineage>
</organism>